<organism evidence="3 4">
    <name type="scientific">Hortaea werneckii</name>
    <name type="common">Black yeast</name>
    <name type="synonym">Cladosporium werneckii</name>
    <dbReference type="NCBI Taxonomy" id="91943"/>
    <lineage>
        <taxon>Eukaryota</taxon>
        <taxon>Fungi</taxon>
        <taxon>Dikarya</taxon>
        <taxon>Ascomycota</taxon>
        <taxon>Pezizomycotina</taxon>
        <taxon>Dothideomycetes</taxon>
        <taxon>Dothideomycetidae</taxon>
        <taxon>Mycosphaerellales</taxon>
        <taxon>Teratosphaeriaceae</taxon>
        <taxon>Hortaea</taxon>
    </lineage>
</organism>
<comment type="similarity">
    <text evidence="1">Belongs to the CDC123 family.</text>
</comment>
<feature type="region of interest" description="Disordered" evidence="2">
    <location>
        <begin position="482"/>
        <end position="520"/>
    </location>
</feature>
<dbReference type="VEuPathDB" id="FungiDB:BTJ68_01779"/>
<evidence type="ECO:0000313" key="3">
    <source>
        <dbReference type="EMBL" id="RMZ17681.1"/>
    </source>
</evidence>
<dbReference type="GO" id="GO:0005737">
    <property type="term" value="C:cytoplasm"/>
    <property type="evidence" value="ECO:0007669"/>
    <property type="project" value="TreeGrafter"/>
</dbReference>
<dbReference type="Proteomes" id="UP000280598">
    <property type="component" value="Unassembled WGS sequence"/>
</dbReference>
<dbReference type="Pfam" id="PF07065">
    <property type="entry name" value="D123"/>
    <property type="match status" value="1"/>
</dbReference>
<feature type="compositionally biased region" description="Acidic residues" evidence="2">
    <location>
        <begin position="233"/>
        <end position="243"/>
    </location>
</feature>
<evidence type="ECO:0000256" key="1">
    <source>
        <dbReference type="ARBA" id="ARBA00011047"/>
    </source>
</evidence>
<proteinExistence type="inferred from homology"/>
<reference evidence="3 4" key="1">
    <citation type="journal article" date="2018" name="BMC Genomics">
        <title>Genomic evidence for intraspecific hybridization in a clonal and extremely halotolerant yeast.</title>
        <authorList>
            <person name="Gostincar C."/>
            <person name="Stajich J.E."/>
            <person name="Zupancic J."/>
            <person name="Zalar P."/>
            <person name="Gunde-Cimerman N."/>
        </authorList>
    </citation>
    <scope>NUCLEOTIDE SEQUENCE [LARGE SCALE GENOMIC DNA]</scope>
    <source>
        <strain evidence="3 4">EXF-562</strain>
    </source>
</reference>
<sequence length="590" mass="67493">MTAFFIVLRNAQRTSQLLALIDLGLRQFVYLMGLEVLRVRSAASRTHLFNLELLAESIALVVDFIFINAVFLSAWHVNPELLRQWVRLPFIFELVAQLENFDFYFSLAIVLKDLFVRLPLAVLDRIVIFWVRLSAVAGFKSHRGVCILSSIACAIPTILNTRVARTMPAIIESETEGLTELPFPPVTKAHILNCSYHSWHPKYRAITPKSRTVPLSRPFVDYLRADGIILPDDEDEQQPEWDSDSGIFSASDNQEGQDDADFEEQDVAAEWRPIHDAIKRTIGDLGGIVVPKLNWSAPKDATWMNATNSMECRSPNDIYLLLKSSDFVTHDLEHAFDDTVDSPESSMDPSDIPYHLVLRKHFQMNPSVEFRCFVRGRKLLCMCQRDLNHFDFLFQMKEKLQSLIQEFFDVRLRDSFPDENFVFDCYVPAPYTKVWLVDVNPWAPRTDPLLYSWMEVLKMPDPPEVDSKDDAPEQFARLYIRPTPNDTSSSISDNAETKLDPEDTPASDEDSDSDSSVDEEIWLPELRLVKKSDPEAYTFNTPQYSAHKLPKDVVDASQSGEGLREFARDWQNILAKRQQDDAEADSSEGE</sequence>
<evidence type="ECO:0000256" key="2">
    <source>
        <dbReference type="SAM" id="MobiDB-lite"/>
    </source>
</evidence>
<dbReference type="AlphaFoldDB" id="A0A3M7HWF8"/>
<feature type="compositionally biased region" description="Acidic residues" evidence="2">
    <location>
        <begin position="502"/>
        <end position="520"/>
    </location>
</feature>
<dbReference type="PANTHER" id="PTHR15323:SF6">
    <property type="entry name" value="CELL DIVISION CYCLE PROTEIN 123 HOMOLOG"/>
    <property type="match status" value="1"/>
</dbReference>
<feature type="region of interest" description="Disordered" evidence="2">
    <location>
        <begin position="233"/>
        <end position="261"/>
    </location>
</feature>
<feature type="compositionally biased region" description="Polar residues" evidence="2">
    <location>
        <begin position="484"/>
        <end position="494"/>
    </location>
</feature>
<evidence type="ECO:0000313" key="4">
    <source>
        <dbReference type="Proteomes" id="UP000280598"/>
    </source>
</evidence>
<comment type="caution">
    <text evidence="3">The sequence shown here is derived from an EMBL/GenBank/DDBJ whole genome shotgun (WGS) entry which is preliminary data.</text>
</comment>
<gene>
    <name evidence="3" type="ORF">D0860_00314</name>
</gene>
<protein>
    <submittedName>
        <fullName evidence="3">Uncharacterized protein</fullName>
    </submittedName>
</protein>
<name>A0A3M7HWF8_HORWE</name>
<dbReference type="EMBL" id="QWIS01000003">
    <property type="protein sequence ID" value="RMZ17681.1"/>
    <property type="molecule type" value="Genomic_DNA"/>
</dbReference>
<dbReference type="InterPro" id="IPR009772">
    <property type="entry name" value="CDC123"/>
</dbReference>
<dbReference type="PANTHER" id="PTHR15323">
    <property type="entry name" value="D123 PROTEIN"/>
    <property type="match status" value="1"/>
</dbReference>
<accession>A0A3M7HWF8</accession>